<protein>
    <submittedName>
        <fullName evidence="1">Uncharacterized protein</fullName>
    </submittedName>
</protein>
<organism evidence="1">
    <name type="scientific">Symploca sp. SIO1C4</name>
    <dbReference type="NCBI Taxonomy" id="2607765"/>
    <lineage>
        <taxon>Bacteria</taxon>
        <taxon>Bacillati</taxon>
        <taxon>Cyanobacteriota</taxon>
        <taxon>Cyanophyceae</taxon>
        <taxon>Coleofasciculales</taxon>
        <taxon>Coleofasciculaceae</taxon>
        <taxon>Symploca</taxon>
    </lineage>
</organism>
<reference evidence="1" key="1">
    <citation type="submission" date="2019-11" db="EMBL/GenBank/DDBJ databases">
        <title>Genomic insights into an expanded diversity of filamentous marine cyanobacteria reveals the extraordinary biosynthetic potential of Moorea and Okeania.</title>
        <authorList>
            <person name="Ferreira Leao T."/>
            <person name="Wang M."/>
            <person name="Moss N."/>
            <person name="Da Silva R."/>
            <person name="Sanders J."/>
            <person name="Nurk S."/>
            <person name="Gurevich A."/>
            <person name="Humphrey G."/>
            <person name="Reher R."/>
            <person name="Zhu Q."/>
            <person name="Belda-Ferre P."/>
            <person name="Glukhov E."/>
            <person name="Rex R."/>
            <person name="Dorrestein P.C."/>
            <person name="Knight R."/>
            <person name="Pevzner P."/>
            <person name="Gerwick W.H."/>
            <person name="Gerwick L."/>
        </authorList>
    </citation>
    <scope>NUCLEOTIDE SEQUENCE</scope>
    <source>
        <strain evidence="1">SIO1C4</strain>
    </source>
</reference>
<dbReference type="AlphaFoldDB" id="A0A6B3NI85"/>
<evidence type="ECO:0000313" key="1">
    <source>
        <dbReference type="EMBL" id="NER30272.1"/>
    </source>
</evidence>
<comment type="caution">
    <text evidence="1">The sequence shown here is derived from an EMBL/GenBank/DDBJ whole genome shotgun (WGS) entry which is preliminary data.</text>
</comment>
<sequence length="69" mass="7885">MSNSDQFAVDQENCYLLATPSSKMGVNRVLSQPLEASLTQLCHHHADLEIEHLWDQLCYQSLPFQMSHP</sequence>
<accession>A0A6B3NI85</accession>
<name>A0A6B3NI85_9CYAN</name>
<proteinExistence type="predicted"/>
<gene>
    <name evidence="1" type="ORF">F6J89_22270</name>
</gene>
<dbReference type="EMBL" id="JAAHFQ010000517">
    <property type="protein sequence ID" value="NER30272.1"/>
    <property type="molecule type" value="Genomic_DNA"/>
</dbReference>